<dbReference type="FunCoup" id="G8YQ05">
    <property type="interactions" value="1347"/>
</dbReference>
<dbReference type="Pfam" id="PF13476">
    <property type="entry name" value="AAA_23"/>
    <property type="match status" value="1"/>
</dbReference>
<evidence type="ECO:0000256" key="1">
    <source>
        <dbReference type="ARBA" id="ARBA00004123"/>
    </source>
</evidence>
<keyword evidence="7" id="KW-0067">ATP-binding</keyword>
<evidence type="ECO:0000259" key="14">
    <source>
        <dbReference type="Pfam" id="PF13476"/>
    </source>
</evidence>
<dbReference type="GO" id="GO:0005634">
    <property type="term" value="C:nucleus"/>
    <property type="evidence" value="ECO:0007669"/>
    <property type="project" value="UniProtKB-SubCell"/>
</dbReference>
<keyword evidence="8 12" id="KW-0175">Coiled coil</keyword>
<dbReference type="HOGENOM" id="CLU_009063_0_0_1"/>
<organism evidence="15 16">
    <name type="scientific">Pichia sorbitophila (strain ATCC MYA-4447 / BCRC 22081 / CBS 7064 / NBRC 10061 / NRRL Y-12695)</name>
    <name type="common">Hybrid yeast</name>
    <dbReference type="NCBI Taxonomy" id="559304"/>
    <lineage>
        <taxon>Eukaryota</taxon>
        <taxon>Fungi</taxon>
        <taxon>Dikarya</taxon>
        <taxon>Ascomycota</taxon>
        <taxon>Saccharomycotina</taxon>
        <taxon>Pichiomycetes</taxon>
        <taxon>Debaryomycetaceae</taxon>
        <taxon>Millerozyma</taxon>
    </lineage>
</organism>
<proteinExistence type="inferred from homology"/>
<feature type="coiled-coil region" evidence="12">
    <location>
        <begin position="657"/>
        <end position="791"/>
    </location>
</feature>
<keyword evidence="16" id="KW-1185">Reference proteome</keyword>
<evidence type="ECO:0000256" key="4">
    <source>
        <dbReference type="ARBA" id="ARBA00022454"/>
    </source>
</evidence>
<keyword evidence="5" id="KW-0547">Nucleotide-binding</keyword>
<feature type="coiled-coil region" evidence="12">
    <location>
        <begin position="278"/>
        <end position="457"/>
    </location>
</feature>
<comment type="subcellular location">
    <subcellularLocation>
        <location evidence="2">Chromosome</location>
    </subcellularLocation>
    <subcellularLocation>
        <location evidence="1">Nucleus</location>
    </subcellularLocation>
</comment>
<evidence type="ECO:0000313" key="16">
    <source>
        <dbReference type="Proteomes" id="UP000005222"/>
    </source>
</evidence>
<dbReference type="GO" id="GO:0003684">
    <property type="term" value="F:damaged DNA binding"/>
    <property type="evidence" value="ECO:0007669"/>
    <property type="project" value="TreeGrafter"/>
</dbReference>
<dbReference type="AlphaFoldDB" id="G8YQ05"/>
<feature type="region of interest" description="Disordered" evidence="13">
    <location>
        <begin position="1"/>
        <end position="38"/>
    </location>
</feature>
<evidence type="ECO:0000256" key="11">
    <source>
        <dbReference type="ARBA" id="ARBA00023242"/>
    </source>
</evidence>
<evidence type="ECO:0000256" key="3">
    <source>
        <dbReference type="ARBA" id="ARBA00006793"/>
    </source>
</evidence>
<dbReference type="GO" id="GO:0005524">
    <property type="term" value="F:ATP binding"/>
    <property type="evidence" value="ECO:0007669"/>
    <property type="project" value="UniProtKB-KW"/>
</dbReference>
<evidence type="ECO:0000256" key="13">
    <source>
        <dbReference type="SAM" id="MobiDB-lite"/>
    </source>
</evidence>
<dbReference type="STRING" id="559304.G8YQ05"/>
<evidence type="ECO:0000256" key="2">
    <source>
        <dbReference type="ARBA" id="ARBA00004286"/>
    </source>
</evidence>
<evidence type="ECO:0000256" key="5">
    <source>
        <dbReference type="ARBA" id="ARBA00022741"/>
    </source>
</evidence>
<dbReference type="GO" id="GO:0030915">
    <property type="term" value="C:Smc5-Smc6 complex"/>
    <property type="evidence" value="ECO:0007669"/>
    <property type="project" value="TreeGrafter"/>
</dbReference>
<keyword evidence="10" id="KW-0234">DNA repair</keyword>
<dbReference type="GO" id="GO:0016887">
    <property type="term" value="F:ATP hydrolysis activity"/>
    <property type="evidence" value="ECO:0007669"/>
    <property type="project" value="InterPro"/>
</dbReference>
<reference evidence="15 16" key="1">
    <citation type="journal article" date="2012" name="G3 (Bethesda)">
        <title>Pichia sorbitophila, an interspecies yeast hybrid reveals early steps of genome resolution following polyploidization.</title>
        <authorList>
            <person name="Leh Louis V."/>
            <person name="Despons L."/>
            <person name="Friedrich A."/>
            <person name="Martin T."/>
            <person name="Durrens P."/>
            <person name="Casaregola S."/>
            <person name="Neuveglise C."/>
            <person name="Fairhead C."/>
            <person name="Marck C."/>
            <person name="Cruz J.A."/>
            <person name="Straub M.L."/>
            <person name="Kugler V."/>
            <person name="Sacerdot C."/>
            <person name="Uzunov Z."/>
            <person name="Thierry A."/>
            <person name="Weiss S."/>
            <person name="Bleykasten C."/>
            <person name="De Montigny J."/>
            <person name="Jacques N."/>
            <person name="Jung P."/>
            <person name="Lemaire M."/>
            <person name="Mallet S."/>
            <person name="Morel G."/>
            <person name="Richard G.F."/>
            <person name="Sarkar A."/>
            <person name="Savel G."/>
            <person name="Schacherer J."/>
            <person name="Seret M.L."/>
            <person name="Talla E."/>
            <person name="Samson G."/>
            <person name="Jubin C."/>
            <person name="Poulain J."/>
            <person name="Vacherie B."/>
            <person name="Barbe V."/>
            <person name="Pelletier E."/>
            <person name="Sherman D.J."/>
            <person name="Westhof E."/>
            <person name="Weissenbach J."/>
            <person name="Baret P.V."/>
            <person name="Wincker P."/>
            <person name="Gaillardin C."/>
            <person name="Dujon B."/>
            <person name="Souciet J.L."/>
        </authorList>
    </citation>
    <scope>NUCLEOTIDE SEQUENCE [LARGE SCALE GENOMIC DNA]</scope>
    <source>
        <strain evidence="16">ATCC MYA-4447 / BCRC 22081 / CBS 7064 / NBRC 10061 / NRRL Y-12695</strain>
    </source>
</reference>
<gene>
    <name evidence="15" type="primary">Piso0_000769</name>
    <name evidence="15" type="ORF">GNLVRS01_PISO0D03721g</name>
</gene>
<feature type="compositionally biased region" description="Acidic residues" evidence="13">
    <location>
        <begin position="15"/>
        <end position="37"/>
    </location>
</feature>
<dbReference type="InParanoid" id="G8YQ05"/>
<dbReference type="SUPFAM" id="SSF52540">
    <property type="entry name" value="P-loop containing nucleoside triphosphate hydrolases"/>
    <property type="match status" value="1"/>
</dbReference>
<dbReference type="PANTHER" id="PTHR19306:SF6">
    <property type="entry name" value="STRUCTURAL MAINTENANCE OF CHROMOSOMES PROTEIN 6"/>
    <property type="match status" value="1"/>
</dbReference>
<sequence length="1068" mass="122828">MSQILEKKKRKLNDEEVSEESSSEEESSDEDEDEDSNPAEAGIIERLELRNFMCHDYFELSLGPQLNFIIGRNGSGKSAILTGISVGLGAKAADTSRGSSLKKLIKDGKNTARITIVLKNEGKEAYNPEVFGPKIVIERKLQRQGTNSYSIKTSSLKTVSSKKSLIDKILYNFNITVDNPLALLSQDKAREFLTSTTDHSKYEYFMAGSLINDILENYHLTSRNIVEVQKKMEIARSHLEVATSKYEETAKVYNRFRKSDALRRSLELIHAKIYWFNVSVIEKKIQKYQTQLTQAKEEIEVIDQKLREFESKSEKRKENLEKIKEKKYIIDEEINESSTNYEEAKVSYQNMKMGISEIRNEIEKTNNEIKGLKNDVKKFTDMIDLEKEKIETVNGSSRDKMLKTIEQTKANIAKLESENEKLKSQLINSENNPEEEVISLEREIKDSEQSIRDLKEKQRQMLSFQGDKYSAWGVNVSKAIKHIKSYNNWHRQPIGPLGSYIEVKEEFSDWKDLINTALGKTLDSFLVCDEHDRRVLSDILKRYRLNKNIITRNFERFSYEGGIPEGLTTFLDVLKFSDENVFFTLIDANSIEKNVITDNRSETRKLINQRNVLNVFSLLNNRSGQRSSGDNNSFRVDPIYYRINEPLKLSTASSMDKKDIQRTEEQIDNEIMKLNKLKSRHGTCVEKRKKQQEQVKLEISQTQLNIRQANDEVYRLENAFHDDGDLAKIEGLKVQIQESQDQISHKESVLRSLKEDLASEHSNFVLEKSKLSEAKSNLQNLIKSQEQLSKMISDSEVEGTVILSEIRHYEMRKDKRLEIVKMCEEKIMKGNEKLASLIQEAETKCPRGQVVISESDTSESITTEYENAQLAVKEAEKSIGLSYEEIQTKLLEDKEKKEACEVKLTNLESIYASLARDLNSRFNYLHTTILKSTNEASASFERSLALRGFKGDLKFDFKEKTLKMLVQTKGDLKKRSVESLSGGEKSFSQIALLLAIWKVMDSKIRGLDEFDVFMDAVNRTISIKLLLSELRQYSKSQAIFITPQDIMMVGNLDGKDIKIHRMNDPRSS</sequence>
<evidence type="ECO:0000256" key="6">
    <source>
        <dbReference type="ARBA" id="ARBA00022763"/>
    </source>
</evidence>
<evidence type="ECO:0000256" key="9">
    <source>
        <dbReference type="ARBA" id="ARBA00023172"/>
    </source>
</evidence>
<accession>G8YQ05</accession>
<keyword evidence="4" id="KW-0158">Chromosome</keyword>
<dbReference type="EMBL" id="FO082056">
    <property type="protein sequence ID" value="CCE78740.1"/>
    <property type="molecule type" value="Genomic_DNA"/>
</dbReference>
<dbReference type="InterPro" id="IPR038729">
    <property type="entry name" value="Rad50/SbcC_AAA"/>
</dbReference>
<dbReference type="InterPro" id="IPR027417">
    <property type="entry name" value="P-loop_NTPase"/>
</dbReference>
<keyword evidence="11" id="KW-0539">Nucleus</keyword>
<dbReference type="GO" id="GO:0003697">
    <property type="term" value="F:single-stranded DNA binding"/>
    <property type="evidence" value="ECO:0007669"/>
    <property type="project" value="TreeGrafter"/>
</dbReference>
<name>G8YQ05_PICSO</name>
<evidence type="ECO:0000256" key="12">
    <source>
        <dbReference type="SAM" id="Coils"/>
    </source>
</evidence>
<dbReference type="Proteomes" id="UP000005222">
    <property type="component" value="Chromosome D"/>
</dbReference>
<feature type="domain" description="Rad50/SbcC-type AAA" evidence="14">
    <location>
        <begin position="46"/>
        <end position="334"/>
    </location>
</feature>
<dbReference type="Gene3D" id="3.40.50.300">
    <property type="entry name" value="P-loop containing nucleotide triphosphate hydrolases"/>
    <property type="match status" value="2"/>
</dbReference>
<evidence type="ECO:0000256" key="8">
    <source>
        <dbReference type="ARBA" id="ARBA00023054"/>
    </source>
</evidence>
<dbReference type="GO" id="GO:0035861">
    <property type="term" value="C:site of double-strand break"/>
    <property type="evidence" value="ECO:0007669"/>
    <property type="project" value="TreeGrafter"/>
</dbReference>
<comment type="similarity">
    <text evidence="3">Belongs to the SMC family. SMC6 subfamily.</text>
</comment>
<keyword evidence="6" id="KW-0227">DNA damage</keyword>
<dbReference type="PANTHER" id="PTHR19306">
    <property type="entry name" value="STRUCTURAL MAINTENANCE OF CHROMOSOMES 5,6 SMC5, SMC6"/>
    <property type="match status" value="1"/>
</dbReference>
<keyword evidence="9" id="KW-0233">DNA recombination</keyword>
<dbReference type="eggNOG" id="KOG0250">
    <property type="taxonomic scope" value="Eukaryota"/>
</dbReference>
<evidence type="ECO:0000256" key="7">
    <source>
        <dbReference type="ARBA" id="ARBA00022840"/>
    </source>
</evidence>
<dbReference type="GO" id="GO:0000724">
    <property type="term" value="P:double-strand break repair via homologous recombination"/>
    <property type="evidence" value="ECO:0007669"/>
    <property type="project" value="TreeGrafter"/>
</dbReference>
<dbReference type="OMA" id="FMCHRSL"/>
<dbReference type="OrthoDB" id="10265785at2759"/>
<evidence type="ECO:0000256" key="10">
    <source>
        <dbReference type="ARBA" id="ARBA00023204"/>
    </source>
</evidence>
<protein>
    <submittedName>
        <fullName evidence="15">Piso0_000769 protein</fullName>
    </submittedName>
</protein>
<evidence type="ECO:0000313" key="15">
    <source>
        <dbReference type="EMBL" id="CCE78740.1"/>
    </source>
</evidence>